<evidence type="ECO:0000313" key="2">
    <source>
        <dbReference type="Proteomes" id="UP000325779"/>
    </source>
</evidence>
<name>A0ABD7VDE6_PSEFL</name>
<dbReference type="RefSeq" id="WP_150596511.1">
    <property type="nucleotide sequence ID" value="NZ_CABVIJ010000006.1"/>
</dbReference>
<accession>A0ABD7VDE6</accession>
<dbReference type="EMBL" id="CABVIJ010000006">
    <property type="protein sequence ID" value="VVO77919.1"/>
    <property type="molecule type" value="Genomic_DNA"/>
</dbReference>
<reference evidence="1 2" key="1">
    <citation type="submission" date="2019-09" db="EMBL/GenBank/DDBJ databases">
        <authorList>
            <person name="Chandra G."/>
            <person name="Truman W A."/>
        </authorList>
    </citation>
    <scope>NUCLEOTIDE SEQUENCE [LARGE SCALE GENOMIC DNA]</scope>
    <source>
        <strain evidence="1">PS732</strain>
    </source>
</reference>
<gene>
    <name evidence="1" type="ORF">PS732_01675</name>
</gene>
<comment type="caution">
    <text evidence="1">The sequence shown here is derived from an EMBL/GenBank/DDBJ whole genome shotgun (WGS) entry which is preliminary data.</text>
</comment>
<dbReference type="AlphaFoldDB" id="A0ABD7VDE6"/>
<organism evidence="1 2">
    <name type="scientific">Pseudomonas fluorescens</name>
    <dbReference type="NCBI Taxonomy" id="294"/>
    <lineage>
        <taxon>Bacteria</taxon>
        <taxon>Pseudomonadati</taxon>
        <taxon>Pseudomonadota</taxon>
        <taxon>Gammaproteobacteria</taxon>
        <taxon>Pseudomonadales</taxon>
        <taxon>Pseudomonadaceae</taxon>
        <taxon>Pseudomonas</taxon>
    </lineage>
</organism>
<proteinExistence type="predicted"/>
<dbReference type="Proteomes" id="UP000325779">
    <property type="component" value="Unassembled WGS sequence"/>
</dbReference>
<sequence>MTAQEKALRPPFLQEAVEGVLYVDQLKEHAHGQVVIDSNASLGDEITLKVWTTTGNTWSGTQQVRTVPTVLEYEIPAGTFTKNMQSEAGATLQYSVKRGTQDLGDSPVTKIRLVK</sequence>
<protein>
    <submittedName>
        <fullName evidence="1">Uncharacterized protein</fullName>
    </submittedName>
</protein>
<evidence type="ECO:0000313" key="1">
    <source>
        <dbReference type="EMBL" id="VVO77919.1"/>
    </source>
</evidence>